<name>A0A0M0BQV9_9ARCH</name>
<dbReference type="PANTHER" id="PTHR22642">
    <property type="entry name" value="IMIDAZOLONEPROPIONASE"/>
    <property type="match status" value="1"/>
</dbReference>
<dbReference type="PATRIC" id="fig|1685127.3.peg.686"/>
<comment type="caution">
    <text evidence="2">The sequence shown here is derived from an EMBL/GenBank/DDBJ whole genome shotgun (WGS) entry which is preliminary data.</text>
</comment>
<dbReference type="InterPro" id="IPR011059">
    <property type="entry name" value="Metal-dep_hydrolase_composite"/>
</dbReference>
<organism evidence="2 3">
    <name type="scientific">miscellaneous Crenarchaeota group-15 archaeon DG-45</name>
    <dbReference type="NCBI Taxonomy" id="1685127"/>
    <lineage>
        <taxon>Archaea</taxon>
        <taxon>Candidatus Bathyarchaeota</taxon>
        <taxon>MCG-15</taxon>
    </lineage>
</organism>
<dbReference type="PANTHER" id="PTHR22642:SF2">
    <property type="entry name" value="PROTEIN LONG AFTER FAR-RED 3"/>
    <property type="match status" value="1"/>
</dbReference>
<dbReference type="Proteomes" id="UP000037210">
    <property type="component" value="Unassembled WGS sequence"/>
</dbReference>
<evidence type="ECO:0000313" key="2">
    <source>
        <dbReference type="EMBL" id="KON30943.1"/>
    </source>
</evidence>
<gene>
    <name evidence="2" type="ORF">AC482_02500</name>
</gene>
<dbReference type="SUPFAM" id="SSF51556">
    <property type="entry name" value="Metallo-dependent hydrolases"/>
    <property type="match status" value="1"/>
</dbReference>
<protein>
    <recommendedName>
        <fullName evidence="1">Amidohydrolase 3 domain-containing protein</fullName>
    </recommendedName>
</protein>
<dbReference type="Gene3D" id="2.30.40.10">
    <property type="entry name" value="Urease, subunit C, domain 1"/>
    <property type="match status" value="1"/>
</dbReference>
<reference evidence="2 3" key="1">
    <citation type="submission" date="2015-06" db="EMBL/GenBank/DDBJ databases">
        <title>New insights into the roles of widespread benthic archaea in carbon and nitrogen cycling.</title>
        <authorList>
            <person name="Lazar C.S."/>
            <person name="Baker B.J."/>
            <person name="Seitz K.W."/>
            <person name="Hyde A.S."/>
            <person name="Dick G.J."/>
            <person name="Hinrichs K.-U."/>
            <person name="Teske A.P."/>
        </authorList>
    </citation>
    <scope>NUCLEOTIDE SEQUENCE [LARGE SCALE GENOMIC DNA]</scope>
    <source>
        <strain evidence="2">DG-45</strain>
    </source>
</reference>
<dbReference type="InterPro" id="IPR033932">
    <property type="entry name" value="YtcJ-like"/>
</dbReference>
<evidence type="ECO:0000313" key="3">
    <source>
        <dbReference type="Proteomes" id="UP000037210"/>
    </source>
</evidence>
<dbReference type="EMBL" id="LFWZ01000018">
    <property type="protein sequence ID" value="KON30943.1"/>
    <property type="molecule type" value="Genomic_DNA"/>
</dbReference>
<dbReference type="SUPFAM" id="SSF51338">
    <property type="entry name" value="Composite domain of metallo-dependent hydrolases"/>
    <property type="match status" value="1"/>
</dbReference>
<dbReference type="Gene3D" id="3.10.310.70">
    <property type="match status" value="1"/>
</dbReference>
<dbReference type="InterPro" id="IPR032466">
    <property type="entry name" value="Metal_Hydrolase"/>
</dbReference>
<accession>A0A0M0BQV9</accession>
<feature type="domain" description="Amidohydrolase 3" evidence="1">
    <location>
        <begin position="43"/>
        <end position="512"/>
    </location>
</feature>
<evidence type="ECO:0000259" key="1">
    <source>
        <dbReference type="Pfam" id="PF07969"/>
    </source>
</evidence>
<sequence>MVGGVLIDGTGRAPVKDSVVVLDGDWIVAVGGREEVAMPEGAEVIDASGRTVLPGLIDAHTHFLRMGIAMIRLVDLSGAASLADAVELVGARASGTPEGEWVLGRGWDESKWDERRYITREDLDPVSQGHPIMVVRVCGHLVALNSRALELAGINRGTPEPPGGRIDRGPSGEPTGVLRDARHLVEAVIPPVTEGVALEGLRRACDRALSLGCTGIHDAGVDAFSVGAYQTAWEMGLLKVRAYLMMAHPHYEAAAELGVRTGFGNEMLRLGSAKMLIDGSLGARTAALFEPYADEPETRGLLMMPPEELTERVKAVHGRGLQAAVHAIGDRGIDLALKAVEEALREAPRRDHRHRIEHCEVLTAQQIERMRELTIVASMQPNFVGEWSGPEGMYEARLGPRRLRQNNPYRLLLDEGVRVAFGSDCMPFDPLYGIWSAVNHPIRESRITLGEAVRCYTLEAAYASFEEDIKGSVEPGKLADITILDGDLTALPPDEIRDVTVHMTIVGGKVLYLKD</sequence>
<proteinExistence type="predicted"/>
<dbReference type="InterPro" id="IPR013108">
    <property type="entry name" value="Amidohydro_3"/>
</dbReference>
<dbReference type="Gene3D" id="3.20.20.140">
    <property type="entry name" value="Metal-dependent hydrolases"/>
    <property type="match status" value="1"/>
</dbReference>
<dbReference type="Pfam" id="PF07969">
    <property type="entry name" value="Amidohydro_3"/>
    <property type="match status" value="1"/>
</dbReference>
<dbReference type="GO" id="GO:0016810">
    <property type="term" value="F:hydrolase activity, acting on carbon-nitrogen (but not peptide) bonds"/>
    <property type="evidence" value="ECO:0007669"/>
    <property type="project" value="InterPro"/>
</dbReference>
<dbReference type="AlphaFoldDB" id="A0A0M0BQV9"/>
<dbReference type="CDD" id="cd01300">
    <property type="entry name" value="YtcJ_like"/>
    <property type="match status" value="1"/>
</dbReference>